<dbReference type="STRING" id="1843580.A7D17_20975"/>
<name>A0A1A9M918_9XANT</name>
<dbReference type="GO" id="GO:0006508">
    <property type="term" value="P:proteolysis"/>
    <property type="evidence" value="ECO:0007669"/>
    <property type="project" value="InterPro"/>
</dbReference>
<evidence type="ECO:0000313" key="2">
    <source>
        <dbReference type="Proteomes" id="UP000077659"/>
    </source>
</evidence>
<proteinExistence type="predicted"/>
<dbReference type="EMBL" id="LXNG01000027">
    <property type="protein sequence ID" value="OAG66539.1"/>
    <property type="molecule type" value="Genomic_DNA"/>
</dbReference>
<comment type="caution">
    <text evidence="1">The sequence shown here is derived from an EMBL/GenBank/DDBJ whole genome shotgun (WGS) entry which is preliminary data.</text>
</comment>
<dbReference type="PANTHER" id="PTHR30624:SF10">
    <property type="entry name" value="CONSERVED PROTEIN"/>
    <property type="match status" value="1"/>
</dbReference>
<protein>
    <submittedName>
        <fullName evidence="1">Uncharacterized protein</fullName>
    </submittedName>
</protein>
<dbReference type="Proteomes" id="UP000077659">
    <property type="component" value="Unassembled WGS sequence"/>
</dbReference>
<dbReference type="SUPFAM" id="SSF111283">
    <property type="entry name" value="Putative modulator of DNA gyrase, PmbA/TldD"/>
    <property type="match status" value="1"/>
</dbReference>
<dbReference type="PANTHER" id="PTHR30624">
    <property type="entry name" value="UNCHARACTERIZED PROTEIN TLDD AND PMBA"/>
    <property type="match status" value="1"/>
</dbReference>
<organism evidence="1 2">
    <name type="scientific">Xanthomonas floridensis</name>
    <dbReference type="NCBI Taxonomy" id="1843580"/>
    <lineage>
        <taxon>Bacteria</taxon>
        <taxon>Pseudomonadati</taxon>
        <taxon>Pseudomonadota</taxon>
        <taxon>Gammaproteobacteria</taxon>
        <taxon>Lysobacterales</taxon>
        <taxon>Lysobacteraceae</taxon>
        <taxon>Xanthomonas</taxon>
    </lineage>
</organism>
<dbReference type="GO" id="GO:0005829">
    <property type="term" value="C:cytosol"/>
    <property type="evidence" value="ECO:0007669"/>
    <property type="project" value="TreeGrafter"/>
</dbReference>
<sequence length="87" mass="9454">MVIAMHLSRSPYDLVLDPSHTWLTIHDLVLSPSHTWLTIHESVGHPLELDRVLGHEANDAGTSFATLDKLKAGFLVRASSGRVSGNG</sequence>
<dbReference type="InterPro" id="IPR051463">
    <property type="entry name" value="Peptidase_U62_metallo"/>
</dbReference>
<reference evidence="1 2" key="1">
    <citation type="submission" date="2016-05" db="EMBL/GenBank/DDBJ databases">
        <title>Pathogenic, phenotypic and molecular characterisation of Xanthomonas nasturtii sp. nov. and Xanthomonas floridensis sp. nov., new species of Xanthomonas associated with watercress production in Florida.</title>
        <authorList>
            <person name="Vicente J.G."/>
            <person name="Rothwell S."/>
            <person name="Holub E.B."/>
            <person name="Studholme D.J."/>
        </authorList>
    </citation>
    <scope>NUCLEOTIDE SEQUENCE [LARGE SCALE GENOMIC DNA]</scope>
    <source>
        <strain evidence="1 2">WHRI 8848</strain>
    </source>
</reference>
<dbReference type="InterPro" id="IPR036059">
    <property type="entry name" value="TldD/PmbA_sf"/>
</dbReference>
<gene>
    <name evidence="1" type="ORF">A7D17_20975</name>
</gene>
<accession>A0A1A9M918</accession>
<evidence type="ECO:0000313" key="1">
    <source>
        <dbReference type="EMBL" id="OAG66539.1"/>
    </source>
</evidence>
<dbReference type="AlphaFoldDB" id="A0A1A9M918"/>
<dbReference type="GO" id="GO:0008237">
    <property type="term" value="F:metallopeptidase activity"/>
    <property type="evidence" value="ECO:0007669"/>
    <property type="project" value="InterPro"/>
</dbReference>